<keyword evidence="3" id="KW-0378">Hydrolase</keyword>
<dbReference type="GO" id="GO:0010945">
    <property type="term" value="F:coenzyme A diphosphatase activity"/>
    <property type="evidence" value="ECO:0007669"/>
    <property type="project" value="InterPro"/>
</dbReference>
<keyword evidence="5 8" id="KW-1133">Transmembrane helix</keyword>
<name>A0A061AP91_CYBFA</name>
<dbReference type="PANTHER" id="PTHR23129">
    <property type="entry name" value="ACYL-COENZYME A DIPHOSPHATASE FITM2"/>
    <property type="match status" value="1"/>
</dbReference>
<evidence type="ECO:0000256" key="6">
    <source>
        <dbReference type="ARBA" id="ARBA00023098"/>
    </source>
</evidence>
<dbReference type="OrthoDB" id="5579088at2759"/>
<dbReference type="GO" id="GO:0019915">
    <property type="term" value="P:lipid storage"/>
    <property type="evidence" value="ECO:0007669"/>
    <property type="project" value="InterPro"/>
</dbReference>
<evidence type="ECO:0000256" key="2">
    <source>
        <dbReference type="ARBA" id="ARBA00022692"/>
    </source>
</evidence>
<dbReference type="AlphaFoldDB" id="A0A061AP91"/>
<feature type="transmembrane region" description="Helical" evidence="8">
    <location>
        <begin position="58"/>
        <end position="84"/>
    </location>
</feature>
<accession>A0A061AP91</accession>
<sequence length="302" mass="34513">MHFTAITMETLIARFLHTPRFYLIYPIILASGLTLRFISPHGLYTWLQHSYWVSSKNFINQIFAHNGNTVFLILFIAVLVLRLADAPSNHQSRVSLTKQYTVKLGIKQFGLWALFYIIDHIFLATGGSCAVTKDFTSVLAQGITSFEECFKVNGTWVRLNEGFCSLTPDQFSGKITAAQVCYKFGKWEGGFDISGHYCFLVTLSLILWNELKGLQAGHEAQDLEAQTKSVPEKAWTKISTLNVLRWVLLLTILIWMNMLFVTAMFYHSVSEKLFGLVFGFVTPSFMYLLIPYFPIMEKYAYL</sequence>
<dbReference type="EMBL" id="LK052888">
    <property type="protein sequence ID" value="CDR39425.1"/>
    <property type="molecule type" value="Genomic_DNA"/>
</dbReference>
<feature type="transmembrane region" description="Helical" evidence="8">
    <location>
        <begin position="21"/>
        <end position="38"/>
    </location>
</feature>
<evidence type="ECO:0000256" key="3">
    <source>
        <dbReference type="ARBA" id="ARBA00022801"/>
    </source>
</evidence>
<proteinExistence type="predicted"/>
<evidence type="ECO:0000256" key="1">
    <source>
        <dbReference type="ARBA" id="ARBA00004477"/>
    </source>
</evidence>
<dbReference type="GO" id="GO:0008654">
    <property type="term" value="P:phospholipid biosynthetic process"/>
    <property type="evidence" value="ECO:0007669"/>
    <property type="project" value="TreeGrafter"/>
</dbReference>
<evidence type="ECO:0000256" key="5">
    <source>
        <dbReference type="ARBA" id="ARBA00022989"/>
    </source>
</evidence>
<comment type="subcellular location">
    <subcellularLocation>
        <location evidence="1">Endoplasmic reticulum membrane</location>
        <topology evidence="1">Multi-pass membrane protein</topology>
    </subcellularLocation>
</comment>
<keyword evidence="6" id="KW-0443">Lipid metabolism</keyword>
<dbReference type="PANTHER" id="PTHR23129:SF0">
    <property type="entry name" value="ACYL-COENZYME A DIPHOSPHATASE FITM2"/>
    <property type="match status" value="1"/>
</dbReference>
<feature type="transmembrane region" description="Helical" evidence="8">
    <location>
        <begin position="243"/>
        <end position="267"/>
    </location>
</feature>
<evidence type="ECO:0000313" key="9">
    <source>
        <dbReference type="EMBL" id="CDR39425.1"/>
    </source>
</evidence>
<evidence type="ECO:0000256" key="4">
    <source>
        <dbReference type="ARBA" id="ARBA00022824"/>
    </source>
</evidence>
<dbReference type="InterPro" id="IPR019388">
    <property type="entry name" value="FIT"/>
</dbReference>
<keyword evidence="4" id="KW-0256">Endoplasmic reticulum</keyword>
<dbReference type="VEuPathDB" id="FungiDB:BON22_4472"/>
<evidence type="ECO:0000256" key="8">
    <source>
        <dbReference type="SAM" id="Phobius"/>
    </source>
</evidence>
<organism evidence="9">
    <name type="scientific">Cyberlindnera fabianii</name>
    <name type="common">Yeast</name>
    <name type="synonym">Hansenula fabianii</name>
    <dbReference type="NCBI Taxonomy" id="36022"/>
    <lineage>
        <taxon>Eukaryota</taxon>
        <taxon>Fungi</taxon>
        <taxon>Dikarya</taxon>
        <taxon>Ascomycota</taxon>
        <taxon>Saccharomycotina</taxon>
        <taxon>Saccharomycetes</taxon>
        <taxon>Phaffomycetales</taxon>
        <taxon>Phaffomycetaceae</taxon>
        <taxon>Cyberlindnera</taxon>
    </lineage>
</organism>
<dbReference type="Pfam" id="PF10261">
    <property type="entry name" value="FIT"/>
    <property type="match status" value="1"/>
</dbReference>
<dbReference type="PhylomeDB" id="A0A061AP91"/>
<evidence type="ECO:0000256" key="7">
    <source>
        <dbReference type="ARBA" id="ARBA00023136"/>
    </source>
</evidence>
<gene>
    <name evidence="9" type="ORF">CYFA0S_03e03158g</name>
</gene>
<protein>
    <submittedName>
        <fullName evidence="9">CYFA0S03e03158g1_1</fullName>
    </submittedName>
</protein>
<dbReference type="GO" id="GO:0034389">
    <property type="term" value="P:lipid droplet organization"/>
    <property type="evidence" value="ECO:0007669"/>
    <property type="project" value="TreeGrafter"/>
</dbReference>
<reference evidence="9" key="1">
    <citation type="journal article" date="2014" name="Genome Announc.">
        <title>Genome sequence of the yeast Cyberlindnera fabianii (Hansenula fabianii).</title>
        <authorList>
            <person name="Freel K.C."/>
            <person name="Sarilar V."/>
            <person name="Neuveglise C."/>
            <person name="Devillers H."/>
            <person name="Friedrich A."/>
            <person name="Schacherer J."/>
        </authorList>
    </citation>
    <scope>NUCLEOTIDE SEQUENCE</scope>
    <source>
        <strain evidence="9">YJS4271</strain>
    </source>
</reference>
<keyword evidence="7 8" id="KW-0472">Membrane</keyword>
<feature type="transmembrane region" description="Helical" evidence="8">
    <location>
        <begin position="273"/>
        <end position="293"/>
    </location>
</feature>
<dbReference type="GO" id="GO:0005789">
    <property type="term" value="C:endoplasmic reticulum membrane"/>
    <property type="evidence" value="ECO:0007669"/>
    <property type="project" value="UniProtKB-SubCell"/>
</dbReference>
<keyword evidence="2 8" id="KW-0812">Transmembrane</keyword>